<dbReference type="OrthoDB" id="5497329at2"/>
<dbReference type="SMART" id="SM00479">
    <property type="entry name" value="EXOIII"/>
    <property type="match status" value="1"/>
</dbReference>
<dbReference type="SUPFAM" id="SSF53098">
    <property type="entry name" value="Ribonuclease H-like"/>
    <property type="match status" value="1"/>
</dbReference>
<proteinExistence type="predicted"/>
<dbReference type="PANTHER" id="PTHR30231:SF4">
    <property type="entry name" value="PROTEIN NEN2"/>
    <property type="match status" value="1"/>
</dbReference>
<keyword evidence="8" id="KW-1185">Reference proteome</keyword>
<dbReference type="Proteomes" id="UP000276223">
    <property type="component" value="Unassembled WGS sequence"/>
</dbReference>
<evidence type="ECO:0000256" key="1">
    <source>
        <dbReference type="ARBA" id="ARBA00022722"/>
    </source>
</evidence>
<evidence type="ECO:0000256" key="5">
    <source>
        <dbReference type="ARBA" id="ARBA00026073"/>
    </source>
</evidence>
<sequence length="200" mass="23060">MLLTEATFVSVDLETTGLDVRHDDIIAVALVPMEGLKIRVRYAYYTLVKPRTYRLKTMKVHGIAQDALQHAPAFEEIAEELIDRCDGFLLGHCVHIDYQFLRRAFKEVGLSFKRELVDIAEVEKWIGQKTSHRPSCDELSLDALISRYGLREHYRHHALADAFFAAQIFQIQMTRHGVLHLEQLLDQIKNLKVCDTPFLV</sequence>
<keyword evidence="3" id="KW-0269">Exonuclease</keyword>
<dbReference type="PANTHER" id="PTHR30231">
    <property type="entry name" value="DNA POLYMERASE III SUBUNIT EPSILON"/>
    <property type="match status" value="1"/>
</dbReference>
<dbReference type="GO" id="GO:0005829">
    <property type="term" value="C:cytosol"/>
    <property type="evidence" value="ECO:0007669"/>
    <property type="project" value="TreeGrafter"/>
</dbReference>
<dbReference type="CDD" id="cd06127">
    <property type="entry name" value="DEDDh"/>
    <property type="match status" value="1"/>
</dbReference>
<dbReference type="EMBL" id="RJVA01000017">
    <property type="protein sequence ID" value="ROQ89558.1"/>
    <property type="molecule type" value="Genomic_DNA"/>
</dbReference>
<reference evidence="7 8" key="1">
    <citation type="submission" date="2018-11" db="EMBL/GenBank/DDBJ databases">
        <title>Genomic Encyclopedia of Type Strains, Phase IV (KMG-IV): sequencing the most valuable type-strain genomes for metagenomic binning, comparative biology and taxonomic classification.</title>
        <authorList>
            <person name="Goeker M."/>
        </authorList>
    </citation>
    <scope>NUCLEOTIDE SEQUENCE [LARGE SCALE GENOMIC DNA]</scope>
    <source>
        <strain evidence="7 8">DSM 22027</strain>
    </source>
</reference>
<evidence type="ECO:0000259" key="6">
    <source>
        <dbReference type="SMART" id="SM00479"/>
    </source>
</evidence>
<gene>
    <name evidence="7" type="ORF">EDC27_3094</name>
</gene>
<dbReference type="AlphaFoldDB" id="A0A3N1UIF3"/>
<evidence type="ECO:0000256" key="2">
    <source>
        <dbReference type="ARBA" id="ARBA00022801"/>
    </source>
</evidence>
<evidence type="ECO:0000313" key="8">
    <source>
        <dbReference type="Proteomes" id="UP000276223"/>
    </source>
</evidence>
<evidence type="ECO:0000313" key="7">
    <source>
        <dbReference type="EMBL" id="ROQ89558.1"/>
    </source>
</evidence>
<feature type="domain" description="Exonuclease" evidence="6">
    <location>
        <begin position="7"/>
        <end position="178"/>
    </location>
</feature>
<dbReference type="GO" id="GO:0003677">
    <property type="term" value="F:DNA binding"/>
    <property type="evidence" value="ECO:0007669"/>
    <property type="project" value="InterPro"/>
</dbReference>
<dbReference type="InterPro" id="IPR013520">
    <property type="entry name" value="Ribonucl_H"/>
</dbReference>
<keyword evidence="1" id="KW-0540">Nuclease</keyword>
<keyword evidence="2" id="KW-0378">Hydrolase</keyword>
<dbReference type="Pfam" id="PF00929">
    <property type="entry name" value="RNase_T"/>
    <property type="match status" value="1"/>
</dbReference>
<evidence type="ECO:0000256" key="4">
    <source>
        <dbReference type="ARBA" id="ARBA00025483"/>
    </source>
</evidence>
<accession>A0A3N1UIF3</accession>
<protein>
    <submittedName>
        <fullName evidence="7">DNA polymerase-3 subunit epsilon</fullName>
    </submittedName>
</protein>
<comment type="function">
    <text evidence="4">DNA polymerase III is a complex, multichain enzyme responsible for most of the replicative synthesis in bacteria. The epsilon subunit contain the editing function and is a proofreading 3'-5' exonuclease.</text>
</comment>
<dbReference type="Gene3D" id="3.30.420.10">
    <property type="entry name" value="Ribonuclease H-like superfamily/Ribonuclease H"/>
    <property type="match status" value="1"/>
</dbReference>
<comment type="caution">
    <text evidence="7">The sequence shown here is derived from an EMBL/GenBank/DDBJ whole genome shotgun (WGS) entry which is preliminary data.</text>
</comment>
<organism evidence="7 8">
    <name type="scientific">Desulfosoma caldarium</name>
    <dbReference type="NCBI Taxonomy" id="610254"/>
    <lineage>
        <taxon>Bacteria</taxon>
        <taxon>Pseudomonadati</taxon>
        <taxon>Thermodesulfobacteriota</taxon>
        <taxon>Syntrophobacteria</taxon>
        <taxon>Syntrophobacterales</taxon>
        <taxon>Syntrophobacteraceae</taxon>
        <taxon>Desulfosoma</taxon>
    </lineage>
</organism>
<dbReference type="InterPro" id="IPR006054">
    <property type="entry name" value="DnaQ"/>
</dbReference>
<dbReference type="NCBIfam" id="TIGR00573">
    <property type="entry name" value="dnaq"/>
    <property type="match status" value="1"/>
</dbReference>
<dbReference type="GO" id="GO:0003887">
    <property type="term" value="F:DNA-directed DNA polymerase activity"/>
    <property type="evidence" value="ECO:0007669"/>
    <property type="project" value="InterPro"/>
</dbReference>
<name>A0A3N1UIF3_9BACT</name>
<dbReference type="RefSeq" id="WP_123291533.1">
    <property type="nucleotide sequence ID" value="NZ_RJVA01000017.1"/>
</dbReference>
<dbReference type="GO" id="GO:0006260">
    <property type="term" value="P:DNA replication"/>
    <property type="evidence" value="ECO:0007669"/>
    <property type="project" value="InterPro"/>
</dbReference>
<dbReference type="FunFam" id="3.30.420.10:FF:000045">
    <property type="entry name" value="3'-5' exonuclease DinG"/>
    <property type="match status" value="1"/>
</dbReference>
<comment type="subunit">
    <text evidence="5">DNA polymerase III contains a core (composed of alpha, epsilon and theta chains) that associates with a tau subunit. This core dimerizes to form the POLIII' complex. PolIII' associates with the gamma complex (composed of gamma, delta, delta', psi and chi chains) and with the beta chain to form the complete DNA polymerase III complex.</text>
</comment>
<evidence type="ECO:0000256" key="3">
    <source>
        <dbReference type="ARBA" id="ARBA00022839"/>
    </source>
</evidence>
<dbReference type="InterPro" id="IPR036397">
    <property type="entry name" value="RNaseH_sf"/>
</dbReference>
<dbReference type="InterPro" id="IPR012337">
    <property type="entry name" value="RNaseH-like_sf"/>
</dbReference>
<dbReference type="GO" id="GO:0008408">
    <property type="term" value="F:3'-5' exonuclease activity"/>
    <property type="evidence" value="ECO:0007669"/>
    <property type="project" value="TreeGrafter"/>
</dbReference>